<accession>A0A940XJE7</accession>
<feature type="region of interest" description="Disordered" evidence="1">
    <location>
        <begin position="1"/>
        <end position="66"/>
    </location>
</feature>
<dbReference type="RefSeq" id="WP_210875110.1">
    <property type="nucleotide sequence ID" value="NZ_JAGPNL010000007.1"/>
</dbReference>
<dbReference type="Proteomes" id="UP000677875">
    <property type="component" value="Unassembled WGS sequence"/>
</dbReference>
<organism evidence="2 3">
    <name type="scientific">Streptomyces tagetis</name>
    <dbReference type="NCBI Taxonomy" id="2820809"/>
    <lineage>
        <taxon>Bacteria</taxon>
        <taxon>Bacillati</taxon>
        <taxon>Actinomycetota</taxon>
        <taxon>Actinomycetes</taxon>
        <taxon>Kitasatosporales</taxon>
        <taxon>Streptomycetaceae</taxon>
        <taxon>Streptomyces</taxon>
    </lineage>
</organism>
<evidence type="ECO:0000256" key="1">
    <source>
        <dbReference type="SAM" id="MobiDB-lite"/>
    </source>
</evidence>
<dbReference type="InterPro" id="IPR028037">
    <property type="entry name" value="Antitoxin_Rv0909/MT0933"/>
</dbReference>
<reference evidence="2" key="1">
    <citation type="submission" date="2021-04" db="EMBL/GenBank/DDBJ databases">
        <title>Genome seq and assembly of Streptomyces sp. RG38.</title>
        <authorList>
            <person name="Chhetri G."/>
        </authorList>
    </citation>
    <scope>NUCLEOTIDE SEQUENCE</scope>
    <source>
        <strain evidence="2">RG38</strain>
    </source>
</reference>
<dbReference type="AlphaFoldDB" id="A0A940XJE7"/>
<gene>
    <name evidence="2" type="ORF">J5Y05_23855</name>
</gene>
<name>A0A940XJE7_9ACTN</name>
<sequence>MGIFDRFKSSQAAKDKAKRASDAAEKRVNEKTGGKYKDQVDTAQQKAEERFGMGRERGGEGSRDDR</sequence>
<dbReference type="EMBL" id="JAGPNL010000007">
    <property type="protein sequence ID" value="MBQ0829500.1"/>
    <property type="molecule type" value="Genomic_DNA"/>
</dbReference>
<comment type="caution">
    <text evidence="2">The sequence shown here is derived from an EMBL/GenBank/DDBJ whole genome shotgun (WGS) entry which is preliminary data.</text>
</comment>
<keyword evidence="3" id="KW-1185">Reference proteome</keyword>
<dbReference type="Pfam" id="PF14013">
    <property type="entry name" value="MT0933_antitox"/>
    <property type="match status" value="1"/>
</dbReference>
<evidence type="ECO:0000313" key="2">
    <source>
        <dbReference type="EMBL" id="MBQ0829500.1"/>
    </source>
</evidence>
<protein>
    <submittedName>
        <fullName evidence="2">Antitoxin</fullName>
    </submittedName>
</protein>
<proteinExistence type="predicted"/>
<evidence type="ECO:0000313" key="3">
    <source>
        <dbReference type="Proteomes" id="UP000677875"/>
    </source>
</evidence>